<keyword evidence="5" id="KW-0479">Metal-binding</keyword>
<dbReference type="InterPro" id="IPR051489">
    <property type="entry name" value="ADAM_Metalloproteinase"/>
</dbReference>
<dbReference type="EC" id="3.4.24.81" evidence="2"/>
<dbReference type="GO" id="GO:0046872">
    <property type="term" value="F:metal ion binding"/>
    <property type="evidence" value="ECO:0007669"/>
    <property type="project" value="UniProtKB-KW"/>
</dbReference>
<dbReference type="InterPro" id="IPR024079">
    <property type="entry name" value="MetalloPept_cat_dom_sf"/>
</dbReference>
<dbReference type="Proteomes" id="UP001108240">
    <property type="component" value="Unplaced"/>
</dbReference>
<dbReference type="GO" id="GO:0006509">
    <property type="term" value="P:membrane protein ectodomain proteolysis"/>
    <property type="evidence" value="ECO:0007669"/>
    <property type="project" value="TreeGrafter"/>
</dbReference>
<dbReference type="Pfam" id="PF00200">
    <property type="entry name" value="Disintegrin"/>
    <property type="match status" value="1"/>
</dbReference>
<evidence type="ECO:0000313" key="10">
    <source>
        <dbReference type="Ensembl" id="ENSCCRP00000179643.1"/>
    </source>
</evidence>
<keyword evidence="6" id="KW-0472">Membrane</keyword>
<dbReference type="PROSITE" id="PS50214">
    <property type="entry name" value="DISINTEGRIN_2"/>
    <property type="match status" value="1"/>
</dbReference>
<evidence type="ECO:0000259" key="8">
    <source>
        <dbReference type="PROSITE" id="PS50214"/>
    </source>
</evidence>
<evidence type="ECO:0000256" key="2">
    <source>
        <dbReference type="ARBA" id="ARBA00012332"/>
    </source>
</evidence>
<dbReference type="FunFam" id="4.10.70.10:FF:000003">
    <property type="entry name" value="Disintegrin and metalloproteinase domain-containing protein 17"/>
    <property type="match status" value="1"/>
</dbReference>
<comment type="catalytic activity">
    <reaction evidence="1">
        <text>Endopeptidase of broad specificity.</text>
        <dbReference type="EC" id="3.4.24.81"/>
    </reaction>
</comment>
<dbReference type="GO" id="GO:0007219">
    <property type="term" value="P:Notch signaling pathway"/>
    <property type="evidence" value="ECO:0007669"/>
    <property type="project" value="TreeGrafter"/>
</dbReference>
<keyword evidence="4" id="KW-1015">Disulfide bond</keyword>
<dbReference type="AlphaFoldDB" id="A0A9J8DD94"/>
<dbReference type="GO" id="GO:0004222">
    <property type="term" value="F:metalloendopeptidase activity"/>
    <property type="evidence" value="ECO:0007669"/>
    <property type="project" value="InterPro"/>
</dbReference>
<evidence type="ECO:0000256" key="5">
    <source>
        <dbReference type="PROSITE-ProRule" id="PRU00276"/>
    </source>
</evidence>
<dbReference type="SMART" id="SM00050">
    <property type="entry name" value="DISIN"/>
    <property type="match status" value="1"/>
</dbReference>
<feature type="domain" description="Peptidase M12B" evidence="9">
    <location>
        <begin position="207"/>
        <end position="433"/>
    </location>
</feature>
<dbReference type="Pfam" id="PF13688">
    <property type="entry name" value="Reprolysin_5"/>
    <property type="match status" value="1"/>
</dbReference>
<dbReference type="SUPFAM" id="SSF57552">
    <property type="entry name" value="Blood coagulation inhibitor (disintegrin)"/>
    <property type="match status" value="1"/>
</dbReference>
<dbReference type="Pfam" id="PF01562">
    <property type="entry name" value="Pep_M12B_propep"/>
    <property type="match status" value="1"/>
</dbReference>
<dbReference type="InterPro" id="IPR049038">
    <property type="entry name" value="ADAM10_Cys-rich"/>
</dbReference>
<evidence type="ECO:0000256" key="3">
    <source>
        <dbReference type="ARBA" id="ARBA00022685"/>
    </source>
</evidence>
<keyword evidence="6" id="KW-1133">Transmembrane helix</keyword>
<comment type="caution">
    <text evidence="5">Lacks conserved residue(s) required for the propagation of feature annotation.</text>
</comment>
<dbReference type="Pfam" id="PF21299">
    <property type="entry name" value="ADAM10_Cys-rich"/>
    <property type="match status" value="1"/>
</dbReference>
<proteinExistence type="predicted"/>
<feature type="binding site" evidence="5">
    <location>
        <position position="368"/>
    </location>
    <ligand>
        <name>Zn(2+)</name>
        <dbReference type="ChEBI" id="CHEBI:29105"/>
        <note>catalytic</note>
    </ligand>
</feature>
<feature type="binding site" evidence="5">
    <location>
        <position position="364"/>
    </location>
    <ligand>
        <name>Zn(2+)</name>
        <dbReference type="ChEBI" id="CHEBI:29105"/>
        <note>catalytic</note>
    </ligand>
</feature>
<protein>
    <recommendedName>
        <fullName evidence="2">ADAM10 endopeptidase</fullName>
        <ecNumber evidence="2">3.4.24.81</ecNumber>
    </recommendedName>
</protein>
<keyword evidence="3" id="KW-0165">Cleavage on pair of basic residues</keyword>
<evidence type="ECO:0000259" key="9">
    <source>
        <dbReference type="PROSITE" id="PS50215"/>
    </source>
</evidence>
<dbReference type="InterPro" id="IPR002870">
    <property type="entry name" value="Peptidase_M12B_N"/>
</dbReference>
<reference evidence="10" key="1">
    <citation type="submission" date="2025-08" db="UniProtKB">
        <authorList>
            <consortium name="Ensembl"/>
        </authorList>
    </citation>
    <scope>IDENTIFICATION</scope>
</reference>
<dbReference type="Ensembl" id="ENSCCRT00000167281.1">
    <property type="protein sequence ID" value="ENSCCRP00000179643.1"/>
    <property type="gene ID" value="ENSCCRG00000006036.2"/>
</dbReference>
<keyword evidence="7" id="KW-0732">Signal</keyword>
<keyword evidence="6" id="KW-0812">Transmembrane</keyword>
<feature type="domain" description="Disintegrin" evidence="8">
    <location>
        <begin position="434"/>
        <end position="526"/>
    </location>
</feature>
<dbReference type="PROSITE" id="PS50215">
    <property type="entry name" value="ADAM_MEPRO"/>
    <property type="match status" value="1"/>
</dbReference>
<feature type="signal peptide" evidence="7">
    <location>
        <begin position="1"/>
        <end position="26"/>
    </location>
</feature>
<dbReference type="PANTHER" id="PTHR45702:SF1">
    <property type="entry name" value="DISINTEGRIN AND METALLOPROTEINASE DOMAIN-CONTAINING PROTEIN 10 ISOFORM X1"/>
    <property type="match status" value="1"/>
</dbReference>
<evidence type="ECO:0000256" key="1">
    <source>
        <dbReference type="ARBA" id="ARBA00001809"/>
    </source>
</evidence>
<dbReference type="InterPro" id="IPR036436">
    <property type="entry name" value="Disintegrin_dom_sf"/>
</dbReference>
<dbReference type="InterPro" id="IPR001762">
    <property type="entry name" value="Disintegrin_dom"/>
</dbReference>
<evidence type="ECO:0000256" key="7">
    <source>
        <dbReference type="SAM" id="SignalP"/>
    </source>
</evidence>
<dbReference type="GeneTree" id="ENSGT00940000165061"/>
<organism evidence="10 11">
    <name type="scientific">Cyprinus carpio carpio</name>
    <dbReference type="NCBI Taxonomy" id="630221"/>
    <lineage>
        <taxon>Eukaryota</taxon>
        <taxon>Metazoa</taxon>
        <taxon>Chordata</taxon>
        <taxon>Craniata</taxon>
        <taxon>Vertebrata</taxon>
        <taxon>Euteleostomi</taxon>
        <taxon>Actinopterygii</taxon>
        <taxon>Neopterygii</taxon>
        <taxon>Teleostei</taxon>
        <taxon>Ostariophysi</taxon>
        <taxon>Cypriniformes</taxon>
        <taxon>Cyprinidae</taxon>
        <taxon>Cyprininae</taxon>
        <taxon>Cyprinus</taxon>
    </lineage>
</organism>
<dbReference type="Gene3D" id="3.40.390.10">
    <property type="entry name" value="Collagenase (Catalytic Domain)"/>
    <property type="match status" value="1"/>
</dbReference>
<accession>A0A9J8DD94</accession>
<sequence>MVATLLSASKIYLLIYILSRGHFTEALQDISKYIKHYEGLSYDRELIKQQHQRIRRETHPNKQELHLNFSAFQREFHLRLKPDVNVFTEDFKVQSEDETQMVDLSHIYSGVVEDESESSCQGSVLEGQFEGSITTANGTFYIEPIDRYTTSNTDHHSIIYHKDDVVSIDVKGFHGTMNTYKPSFLRMWALLIWAMSRSKRKVDQSKNSCLLHLHADHRYYKRFGSVEAVVAQVASYMKAVNDIYDKAEFDGIELVNFKVKFLTVITEEDPSSPLGQTHVGPEKLLSLFSETNWNDYCLSYLLTNRDFRGVLGLAWEGRPDNWGGICSEMILKDGHNFSHNTGLITLQNYGNYLSPTQVHLTFAHELGHSLGAPHDEGSDCGGLEITGDKGRFLMFPQASYRIEKNNDKFSPCSLRHMSRILNIKKDKCFVESEHPICGNRIVEEGEECDVGHDESDPCCYSSKETAGTECRLKPDKQCSPSQGLCCSSHCVFKDSGLMCERQSECRNQSVCTGSSAVCPEPAAKPDMTICSDGTRVCFKGECGLSLCALYDMVQCDCLGENRTEKCHMCCQQRDKPNTCASTTSSVLLHYFSGKHVALVPGAPCSGNRGYCDRFKVCRILDADGPIARLKNSFLKLDEFEDLAGWMKVHWWAILLGILAISAVMAGTICIFGQPLEIDDDSWQKTLPASKKTLTCDSDFEKADYLNTANDNRWL</sequence>
<evidence type="ECO:0000313" key="11">
    <source>
        <dbReference type="Proteomes" id="UP001108240"/>
    </source>
</evidence>
<dbReference type="InterPro" id="IPR001590">
    <property type="entry name" value="Peptidase_M12B"/>
</dbReference>
<evidence type="ECO:0000256" key="6">
    <source>
        <dbReference type="SAM" id="Phobius"/>
    </source>
</evidence>
<feature type="binding site" evidence="5">
    <location>
        <position position="374"/>
    </location>
    <ligand>
        <name>Zn(2+)</name>
        <dbReference type="ChEBI" id="CHEBI:29105"/>
        <note>catalytic</note>
    </ligand>
</feature>
<keyword evidence="11" id="KW-1185">Reference proteome</keyword>
<feature type="active site" evidence="5">
    <location>
        <position position="365"/>
    </location>
</feature>
<feature type="transmembrane region" description="Helical" evidence="6">
    <location>
        <begin position="648"/>
        <end position="671"/>
    </location>
</feature>
<reference evidence="10" key="2">
    <citation type="submission" date="2025-09" db="UniProtKB">
        <authorList>
            <consortium name="Ensembl"/>
        </authorList>
    </citation>
    <scope>IDENTIFICATION</scope>
</reference>
<dbReference type="PANTHER" id="PTHR45702">
    <property type="entry name" value="ADAM10/ADAM17 METALLOPEPTIDASE FAMILY MEMBER"/>
    <property type="match status" value="1"/>
</dbReference>
<dbReference type="Gene3D" id="4.10.70.10">
    <property type="entry name" value="Disintegrin domain"/>
    <property type="match status" value="1"/>
</dbReference>
<keyword evidence="5" id="KW-0862">Zinc</keyword>
<dbReference type="GO" id="GO:0005886">
    <property type="term" value="C:plasma membrane"/>
    <property type="evidence" value="ECO:0007669"/>
    <property type="project" value="TreeGrafter"/>
</dbReference>
<feature type="chain" id="PRO_5039904040" description="ADAM10 endopeptidase" evidence="7">
    <location>
        <begin position="27"/>
        <end position="714"/>
    </location>
</feature>
<evidence type="ECO:0000256" key="4">
    <source>
        <dbReference type="ARBA" id="ARBA00023157"/>
    </source>
</evidence>
<name>A0A9J8DD94_CYPCA</name>
<dbReference type="OMA" id="LITIQNY"/>
<dbReference type="SUPFAM" id="SSF55486">
    <property type="entry name" value="Metalloproteases ('zincins'), catalytic domain"/>
    <property type="match status" value="1"/>
</dbReference>